<evidence type="ECO:0000313" key="2">
    <source>
        <dbReference type="Proteomes" id="UP000322873"/>
    </source>
</evidence>
<dbReference type="AlphaFoldDB" id="A0A5M9JCK7"/>
<evidence type="ECO:0000313" key="1">
    <source>
        <dbReference type="EMBL" id="KAA8567348.1"/>
    </source>
</evidence>
<dbReference type="Gene3D" id="3.40.50.720">
    <property type="entry name" value="NAD(P)-binding Rossmann-like Domain"/>
    <property type="match status" value="1"/>
</dbReference>
<organism evidence="1 2">
    <name type="scientific">Monilinia fructicola</name>
    <name type="common">Brown rot fungus</name>
    <name type="synonym">Ciboria fructicola</name>
    <dbReference type="NCBI Taxonomy" id="38448"/>
    <lineage>
        <taxon>Eukaryota</taxon>
        <taxon>Fungi</taxon>
        <taxon>Dikarya</taxon>
        <taxon>Ascomycota</taxon>
        <taxon>Pezizomycotina</taxon>
        <taxon>Leotiomycetes</taxon>
        <taxon>Helotiales</taxon>
        <taxon>Sclerotiniaceae</taxon>
        <taxon>Monilinia</taxon>
    </lineage>
</organism>
<keyword evidence="2" id="KW-1185">Reference proteome</keyword>
<dbReference type="Proteomes" id="UP000322873">
    <property type="component" value="Unassembled WGS sequence"/>
</dbReference>
<dbReference type="EMBL" id="VICG01000011">
    <property type="protein sequence ID" value="KAA8567348.1"/>
    <property type="molecule type" value="Genomic_DNA"/>
</dbReference>
<sequence length="146" mass="16278">MEFIPDNLGSESVKLDWVPIDILSSVLVDISFNNDRSASDSSARVFQPLNPSSTTWETLLPIVLKTFNASSPEAHPAVAPIQYNSWLQKLRDTARENALSNTVDLPEILSKYPAIKLLEFLETMPETKRAERDVSVALKASNHLKN</sequence>
<gene>
    <name evidence="1" type="ORF">EYC84_010376</name>
</gene>
<accession>A0A5M9JCK7</accession>
<reference evidence="1 2" key="1">
    <citation type="submission" date="2019-06" db="EMBL/GenBank/DDBJ databases">
        <title>Genome Sequence of the Brown Rot Fungal Pathogen Monilinia fructicola.</title>
        <authorList>
            <person name="De Miccolis Angelini R.M."/>
            <person name="Landi L."/>
            <person name="Abate D."/>
            <person name="Pollastro S."/>
            <person name="Romanazzi G."/>
            <person name="Faretra F."/>
        </authorList>
    </citation>
    <scope>NUCLEOTIDE SEQUENCE [LARGE SCALE GENOMIC DNA]</scope>
    <source>
        <strain evidence="1 2">Mfrc123</strain>
    </source>
</reference>
<name>A0A5M9JCK7_MONFR</name>
<protein>
    <submittedName>
        <fullName evidence="1">Uncharacterized protein</fullName>
    </submittedName>
</protein>
<comment type="caution">
    <text evidence="1">The sequence shown here is derived from an EMBL/GenBank/DDBJ whole genome shotgun (WGS) entry which is preliminary data.</text>
</comment>
<proteinExistence type="predicted"/>